<name>A0A2P2MZI1_RHIMU</name>
<reference evidence="1" key="1">
    <citation type="submission" date="2018-02" db="EMBL/GenBank/DDBJ databases">
        <title>Rhizophora mucronata_Transcriptome.</title>
        <authorList>
            <person name="Meera S.P."/>
            <person name="Sreeshan A."/>
            <person name="Augustine A."/>
        </authorList>
    </citation>
    <scope>NUCLEOTIDE SEQUENCE</scope>
    <source>
        <tissue evidence="1">Leaf</tissue>
    </source>
</reference>
<dbReference type="AlphaFoldDB" id="A0A2P2MZI1"/>
<protein>
    <submittedName>
        <fullName evidence="1">Uncharacterized protein</fullName>
    </submittedName>
</protein>
<accession>A0A2P2MZI1</accession>
<proteinExistence type="predicted"/>
<dbReference type="EMBL" id="GGEC01055146">
    <property type="protein sequence ID" value="MBX35630.1"/>
    <property type="molecule type" value="Transcribed_RNA"/>
</dbReference>
<sequence>MYYIFSKDVSSANCPRLIKNKISHSEANKA</sequence>
<organism evidence="1">
    <name type="scientific">Rhizophora mucronata</name>
    <name type="common">Asiatic mangrove</name>
    <dbReference type="NCBI Taxonomy" id="61149"/>
    <lineage>
        <taxon>Eukaryota</taxon>
        <taxon>Viridiplantae</taxon>
        <taxon>Streptophyta</taxon>
        <taxon>Embryophyta</taxon>
        <taxon>Tracheophyta</taxon>
        <taxon>Spermatophyta</taxon>
        <taxon>Magnoliopsida</taxon>
        <taxon>eudicotyledons</taxon>
        <taxon>Gunneridae</taxon>
        <taxon>Pentapetalae</taxon>
        <taxon>rosids</taxon>
        <taxon>fabids</taxon>
        <taxon>Malpighiales</taxon>
        <taxon>Rhizophoraceae</taxon>
        <taxon>Rhizophora</taxon>
    </lineage>
</organism>
<evidence type="ECO:0000313" key="1">
    <source>
        <dbReference type="EMBL" id="MBX35630.1"/>
    </source>
</evidence>